<evidence type="ECO:0000256" key="2">
    <source>
        <dbReference type="SAM" id="SignalP"/>
    </source>
</evidence>
<feature type="compositionally biased region" description="Basic and acidic residues" evidence="1">
    <location>
        <begin position="161"/>
        <end position="181"/>
    </location>
</feature>
<evidence type="ECO:0000256" key="1">
    <source>
        <dbReference type="SAM" id="MobiDB-lite"/>
    </source>
</evidence>
<dbReference type="PROSITE" id="PS51257">
    <property type="entry name" value="PROKAR_LIPOPROTEIN"/>
    <property type="match status" value="1"/>
</dbReference>
<dbReference type="RefSeq" id="WP_144028660.1">
    <property type="nucleotide sequence ID" value="NZ_MBTG01000066.1"/>
</dbReference>
<dbReference type="STRING" id="1469647.BC351_11770"/>
<feature type="chain" id="PRO_5012324638" evidence="2">
    <location>
        <begin position="29"/>
        <end position="203"/>
    </location>
</feature>
<feature type="signal peptide" evidence="2">
    <location>
        <begin position="1"/>
        <end position="28"/>
    </location>
</feature>
<comment type="caution">
    <text evidence="3">The sequence shown here is derived from an EMBL/GenBank/DDBJ whole genome shotgun (WGS) entry which is preliminary data.</text>
</comment>
<dbReference type="AlphaFoldDB" id="A0A1V4H8V4"/>
<feature type="region of interest" description="Disordered" evidence="1">
    <location>
        <begin position="161"/>
        <end position="184"/>
    </location>
</feature>
<evidence type="ECO:0000313" key="3">
    <source>
        <dbReference type="EMBL" id="OPH47175.1"/>
    </source>
</evidence>
<evidence type="ECO:0000313" key="4">
    <source>
        <dbReference type="Proteomes" id="UP000190626"/>
    </source>
</evidence>
<protein>
    <submittedName>
        <fullName evidence="3">Uncharacterized protein</fullName>
    </submittedName>
</protein>
<organism evidence="3 4">
    <name type="scientific">Paenibacillus ferrarius</name>
    <dbReference type="NCBI Taxonomy" id="1469647"/>
    <lineage>
        <taxon>Bacteria</taxon>
        <taxon>Bacillati</taxon>
        <taxon>Bacillota</taxon>
        <taxon>Bacilli</taxon>
        <taxon>Bacillales</taxon>
        <taxon>Paenibacillaceae</taxon>
        <taxon>Paenibacillus</taxon>
    </lineage>
</organism>
<dbReference type="OrthoDB" id="2594738at2"/>
<name>A0A1V4H8V4_9BACL</name>
<gene>
    <name evidence="3" type="ORF">BC351_11770</name>
</gene>
<dbReference type="Proteomes" id="UP000190626">
    <property type="component" value="Unassembled WGS sequence"/>
</dbReference>
<dbReference type="EMBL" id="MBTG01000066">
    <property type="protein sequence ID" value="OPH47175.1"/>
    <property type="molecule type" value="Genomic_DNA"/>
</dbReference>
<keyword evidence="2" id="KW-0732">Signal</keyword>
<proteinExistence type="predicted"/>
<sequence length="203" mass="22617">MIRCTHKVVMGFTLLTFLLSACNSDVPAVDSLTAVATSSPASGLSSHDGHPDEDVQNLTEMQLVMFFQTLLRMDRNASLVITTKQAAAMLPSIRQSMKEGSMSDAERKQVLRSLSAEQKAFLDEQIKQLTQRIAKRMDNPGLALSDEEREKRIDAFIARRKAEREAEAGEMDRADGEKQQMDPKTMGMSIEQQLVDLLVSKQN</sequence>
<keyword evidence="4" id="KW-1185">Reference proteome</keyword>
<reference evidence="4" key="1">
    <citation type="submission" date="2016-07" db="EMBL/GenBank/DDBJ databases">
        <authorList>
            <person name="Florea S."/>
            <person name="Webb J.S."/>
            <person name="Jaromczyk J."/>
            <person name="Schardl C.L."/>
        </authorList>
    </citation>
    <scope>NUCLEOTIDE SEQUENCE [LARGE SCALE GENOMIC DNA]</scope>
    <source>
        <strain evidence="4">CY1</strain>
    </source>
</reference>
<accession>A0A1V4H8V4</accession>